<dbReference type="RefSeq" id="WP_344073434.1">
    <property type="nucleotide sequence ID" value="NZ_BAAACA010000014.1"/>
</dbReference>
<reference evidence="3" key="1">
    <citation type="journal article" date="2019" name="Int. J. Syst. Evol. Microbiol.">
        <title>The Global Catalogue of Microorganisms (GCM) 10K type strain sequencing project: providing services to taxonomists for standard genome sequencing and annotation.</title>
        <authorList>
            <consortium name="The Broad Institute Genomics Platform"/>
            <consortium name="The Broad Institute Genome Sequencing Center for Infectious Disease"/>
            <person name="Wu L."/>
            <person name="Ma J."/>
        </authorList>
    </citation>
    <scope>NUCLEOTIDE SEQUENCE [LARGE SCALE GENOMIC DNA]</scope>
    <source>
        <strain evidence="3">JCM 5067</strain>
    </source>
</reference>
<name>A0ABP3QRQ8_9ACTN</name>
<proteinExistence type="predicted"/>
<comment type="caution">
    <text evidence="2">The sequence shown here is derived from an EMBL/GenBank/DDBJ whole genome shotgun (WGS) entry which is preliminary data.</text>
</comment>
<gene>
    <name evidence="2" type="ORF">GCM10010394_24710</name>
</gene>
<evidence type="ECO:0000313" key="2">
    <source>
        <dbReference type="EMBL" id="GAA0594368.1"/>
    </source>
</evidence>
<keyword evidence="3" id="KW-1185">Reference proteome</keyword>
<accession>A0ABP3QRQ8</accession>
<evidence type="ECO:0000313" key="3">
    <source>
        <dbReference type="Proteomes" id="UP001500668"/>
    </source>
</evidence>
<protein>
    <submittedName>
        <fullName evidence="2">Uncharacterized protein</fullName>
    </submittedName>
</protein>
<evidence type="ECO:0000256" key="1">
    <source>
        <dbReference type="SAM" id="MobiDB-lite"/>
    </source>
</evidence>
<sequence>MSRNEKRNAAARRVPAKDRQGRRDPARDVHPAFGRYLRAVDDEVRRTLTGEEVDRRLGQLLRAHAARPAPAPPEDTDAALLEPRAAWAAYGRRAVVLWLTVVTTAADPRLRLTGDDIDEITVETVARALSSLRDESPQPELIPAPQEASTTVKTVFLSECVRHLPYVHECHWLMSEDAPFDGLDDRSGTPVVPMLWQCATQGRAHTLHRLGLDRPGNADRERRDILKLTPAAIRSAAARYPDAVDPASLC</sequence>
<organism evidence="2 3">
    <name type="scientific">Streptomyces crystallinus</name>
    <dbReference type="NCBI Taxonomy" id="68191"/>
    <lineage>
        <taxon>Bacteria</taxon>
        <taxon>Bacillati</taxon>
        <taxon>Actinomycetota</taxon>
        <taxon>Actinomycetes</taxon>
        <taxon>Kitasatosporales</taxon>
        <taxon>Streptomycetaceae</taxon>
        <taxon>Streptomyces</taxon>
    </lineage>
</organism>
<feature type="compositionally biased region" description="Basic and acidic residues" evidence="1">
    <location>
        <begin position="15"/>
        <end position="30"/>
    </location>
</feature>
<feature type="region of interest" description="Disordered" evidence="1">
    <location>
        <begin position="1"/>
        <end position="30"/>
    </location>
</feature>
<dbReference type="Proteomes" id="UP001500668">
    <property type="component" value="Unassembled WGS sequence"/>
</dbReference>
<dbReference type="EMBL" id="BAAACA010000014">
    <property type="protein sequence ID" value="GAA0594368.1"/>
    <property type="molecule type" value="Genomic_DNA"/>
</dbReference>